<accession>A0AA51YJ93</accession>
<evidence type="ECO:0000313" key="5">
    <source>
        <dbReference type="Proteomes" id="UP001183006"/>
    </source>
</evidence>
<evidence type="ECO:0000256" key="1">
    <source>
        <dbReference type="ARBA" id="ARBA00022500"/>
    </source>
</evidence>
<dbReference type="KEGG" id="mmav:RE476_00610"/>
<dbReference type="GO" id="GO:0006935">
    <property type="term" value="P:chemotaxis"/>
    <property type="evidence" value="ECO:0007669"/>
    <property type="project" value="UniProtKB-KW"/>
</dbReference>
<dbReference type="Gene3D" id="3.40.1550.10">
    <property type="entry name" value="CheC-like"/>
    <property type="match status" value="1"/>
</dbReference>
<dbReference type="EMBL" id="CP133594">
    <property type="protein sequence ID" value="WMW22353.1"/>
    <property type="molecule type" value="Genomic_DNA"/>
</dbReference>
<dbReference type="PANTHER" id="PTHR43693">
    <property type="entry name" value="PROTEIN PHOSPHATASE CHEZ"/>
    <property type="match status" value="1"/>
</dbReference>
<sequence>MKYKISNLTELQISALREVVNIGVGNAVTSLSKMISKEIKIEVPGLKVELIEKVPDFAGGADKVVSGVIMHVEGDVEGYIMMMLPQEATETICKTITNEEEVDIMSPLNQSLIEEVGNILAGSYVSSLSNFLGLNIKLSPPMQTFDMLGAIIDHILIEMSQKAEHALLFDTLFMIEGNRMNGIFLTLFDPDSMDIILERIDKMI</sequence>
<dbReference type="RefSeq" id="WP_309308206.1">
    <property type="nucleotide sequence ID" value="NZ_CP133594.1"/>
</dbReference>
<organism evidence="4 5">
    <name type="scientific">Methanolobus mangrovi</name>
    <dbReference type="NCBI Taxonomy" id="3072977"/>
    <lineage>
        <taxon>Archaea</taxon>
        <taxon>Methanobacteriati</taxon>
        <taxon>Methanobacteriota</taxon>
        <taxon>Stenosarchaea group</taxon>
        <taxon>Methanomicrobia</taxon>
        <taxon>Methanosarcinales</taxon>
        <taxon>Methanosarcinaceae</taxon>
        <taxon>Methanolobus</taxon>
    </lineage>
</organism>
<evidence type="ECO:0000313" key="4">
    <source>
        <dbReference type="EMBL" id="WMW22353.1"/>
    </source>
</evidence>
<dbReference type="SUPFAM" id="SSF103039">
    <property type="entry name" value="CheC-like"/>
    <property type="match status" value="1"/>
</dbReference>
<dbReference type="InterPro" id="IPR007597">
    <property type="entry name" value="CheC"/>
</dbReference>
<dbReference type="GO" id="GO:0016787">
    <property type="term" value="F:hydrolase activity"/>
    <property type="evidence" value="ECO:0007669"/>
    <property type="project" value="UniProtKB-KW"/>
</dbReference>
<dbReference type="CDD" id="cd17909">
    <property type="entry name" value="CheC_ClassI"/>
    <property type="match status" value="1"/>
</dbReference>
<dbReference type="InterPro" id="IPR028976">
    <property type="entry name" value="CheC-like_sf"/>
</dbReference>
<evidence type="ECO:0000259" key="3">
    <source>
        <dbReference type="Pfam" id="PF04509"/>
    </source>
</evidence>
<feature type="domain" description="CheC-like protein" evidence="3">
    <location>
        <begin position="12"/>
        <end position="47"/>
    </location>
</feature>
<dbReference type="PANTHER" id="PTHR43693:SF1">
    <property type="entry name" value="PROTEIN PHOSPHATASE CHEZ"/>
    <property type="match status" value="1"/>
</dbReference>
<feature type="domain" description="CheC-like protein" evidence="3">
    <location>
        <begin position="110"/>
        <end position="141"/>
    </location>
</feature>
<protein>
    <submittedName>
        <fullName evidence="4">Chemotaxis protein CheC</fullName>
    </submittedName>
</protein>
<gene>
    <name evidence="4" type="ORF">RE476_00610</name>
</gene>
<proteinExistence type="predicted"/>
<dbReference type="Proteomes" id="UP001183006">
    <property type="component" value="Chromosome"/>
</dbReference>
<keyword evidence="1" id="KW-0145">Chemotaxis</keyword>
<reference evidence="4" key="1">
    <citation type="submission" date="2023-08" db="EMBL/GenBank/DDBJ databases">
        <title>Methanolobus mangrovi sp. nov. and Methanolobus sediminis sp. nov, two novel methylotrophic methanogens isolated from mangrove sediments in China.</title>
        <authorList>
            <person name="Zhou J."/>
        </authorList>
    </citation>
    <scope>NUCLEOTIDE SEQUENCE</scope>
    <source>
        <strain evidence="4">FTZ2</strain>
    </source>
</reference>
<evidence type="ECO:0000256" key="2">
    <source>
        <dbReference type="ARBA" id="ARBA00022801"/>
    </source>
</evidence>
<dbReference type="GeneID" id="84228597"/>
<name>A0AA51YJ93_9EURY</name>
<dbReference type="AlphaFoldDB" id="A0AA51YJ93"/>
<keyword evidence="2" id="KW-0378">Hydrolase</keyword>
<keyword evidence="5" id="KW-1185">Reference proteome</keyword>
<dbReference type="Pfam" id="PF04509">
    <property type="entry name" value="CheC"/>
    <property type="match status" value="2"/>
</dbReference>
<dbReference type="InterPro" id="IPR050992">
    <property type="entry name" value="CheZ_family_phosphatases"/>
</dbReference>